<dbReference type="AlphaFoldDB" id="L7LTT5"/>
<feature type="signal peptide" evidence="1">
    <location>
        <begin position="1"/>
        <end position="21"/>
    </location>
</feature>
<protein>
    <submittedName>
        <fullName evidence="2">Putative group i salivary lipocalin</fullName>
    </submittedName>
</protein>
<reference evidence="2" key="2">
    <citation type="journal article" date="2015" name="J. Proteomics">
        <title>Sexual differences in the sialomes of the zebra tick, Rhipicephalus pulchellus.</title>
        <authorList>
            <person name="Tan A.W."/>
            <person name="Francischetti I.M."/>
            <person name="Slovak M."/>
            <person name="Kini R.M."/>
            <person name="Ribeiro J.M."/>
        </authorList>
    </citation>
    <scope>NUCLEOTIDE SEQUENCE</scope>
    <source>
        <tissue evidence="2">Salivary gland</tissue>
    </source>
</reference>
<evidence type="ECO:0000256" key="1">
    <source>
        <dbReference type="SAM" id="SignalP"/>
    </source>
</evidence>
<proteinExistence type="evidence at transcript level"/>
<evidence type="ECO:0000313" key="2">
    <source>
        <dbReference type="EMBL" id="JAA54244.1"/>
    </source>
</evidence>
<name>L7LTT5_RHIPC</name>
<feature type="chain" id="PRO_5003980552" evidence="1">
    <location>
        <begin position="22"/>
        <end position="200"/>
    </location>
</feature>
<keyword evidence="1" id="KW-0732">Signal</keyword>
<reference evidence="2" key="1">
    <citation type="submission" date="2012-11" db="EMBL/GenBank/DDBJ databases">
        <authorList>
            <person name="Lucero-Rivera Y.E."/>
            <person name="Tovar-Ramirez D."/>
        </authorList>
    </citation>
    <scope>NUCLEOTIDE SEQUENCE</scope>
    <source>
        <tissue evidence="2">Salivary gland</tissue>
    </source>
</reference>
<sequence>MTKQNILAAFTIAAIIIFVKCNENRTFPDNIFKVPNIRRFYTGNTAIWTMLTTESNISCKVDLVANKSNASVFFERRYCSGRTWVNETLEGTFIKATVAAREGALDAILVHPPGVMGTMIEQLLVTDKNRTCGVFKIYSQRLSVGRNTDAVYEVRVRNPNNTDIPKKCENDFSKYSNNRGRKIYFPSCSSSAYNCSILPE</sequence>
<accession>L7LTT5</accession>
<organism evidence="2">
    <name type="scientific">Rhipicephalus pulchellus</name>
    <name type="common">Yellow backed tick</name>
    <name type="synonym">Dermacentor pulchellus</name>
    <dbReference type="NCBI Taxonomy" id="72859"/>
    <lineage>
        <taxon>Eukaryota</taxon>
        <taxon>Metazoa</taxon>
        <taxon>Ecdysozoa</taxon>
        <taxon>Arthropoda</taxon>
        <taxon>Chelicerata</taxon>
        <taxon>Arachnida</taxon>
        <taxon>Acari</taxon>
        <taxon>Parasitiformes</taxon>
        <taxon>Ixodida</taxon>
        <taxon>Ixodoidea</taxon>
        <taxon>Ixodidae</taxon>
        <taxon>Rhipicephalinae</taxon>
        <taxon>Rhipicephalus</taxon>
        <taxon>Rhipicephalus</taxon>
    </lineage>
</organism>
<dbReference type="EMBL" id="GACK01010790">
    <property type="protein sequence ID" value="JAA54244.1"/>
    <property type="molecule type" value="mRNA"/>
</dbReference>